<evidence type="ECO:0000313" key="2">
    <source>
        <dbReference type="EMBL" id="KAJ9672573.1"/>
    </source>
</evidence>
<feature type="region of interest" description="Disordered" evidence="1">
    <location>
        <begin position="528"/>
        <end position="576"/>
    </location>
</feature>
<dbReference type="PANTHER" id="PTHR35767">
    <property type="entry name" value="HAPLESS PROTEIN"/>
    <property type="match status" value="1"/>
</dbReference>
<protein>
    <submittedName>
        <fullName evidence="2">Uncharacterized protein</fullName>
    </submittedName>
</protein>
<comment type="caution">
    <text evidence="2">The sequence shown here is derived from an EMBL/GenBank/DDBJ whole genome shotgun (WGS) entry which is preliminary data.</text>
</comment>
<feature type="region of interest" description="Disordered" evidence="1">
    <location>
        <begin position="1384"/>
        <end position="1406"/>
    </location>
</feature>
<gene>
    <name evidence="2" type="ORF">PVL29_025977</name>
</gene>
<feature type="compositionally biased region" description="Basic and acidic residues" evidence="1">
    <location>
        <begin position="435"/>
        <end position="464"/>
    </location>
</feature>
<name>A0AA38YLC6_VITRO</name>
<organism evidence="2 3">
    <name type="scientific">Vitis rotundifolia</name>
    <name type="common">Muscadine grape</name>
    <dbReference type="NCBI Taxonomy" id="103349"/>
    <lineage>
        <taxon>Eukaryota</taxon>
        <taxon>Viridiplantae</taxon>
        <taxon>Streptophyta</taxon>
        <taxon>Embryophyta</taxon>
        <taxon>Tracheophyta</taxon>
        <taxon>Spermatophyta</taxon>
        <taxon>Magnoliopsida</taxon>
        <taxon>eudicotyledons</taxon>
        <taxon>Gunneridae</taxon>
        <taxon>Pentapetalae</taxon>
        <taxon>rosids</taxon>
        <taxon>Vitales</taxon>
        <taxon>Vitaceae</taxon>
        <taxon>Viteae</taxon>
        <taxon>Vitis</taxon>
    </lineage>
</organism>
<feature type="region of interest" description="Disordered" evidence="1">
    <location>
        <begin position="386"/>
        <end position="408"/>
    </location>
</feature>
<reference evidence="2 3" key="1">
    <citation type="journal article" date="2023" name="BMC Biotechnol.">
        <title>Vitis rotundifolia cv Carlos genome sequencing.</title>
        <authorList>
            <person name="Huff M."/>
            <person name="Hulse-Kemp A."/>
            <person name="Scheffler B."/>
            <person name="Youngblood R."/>
            <person name="Simpson S."/>
            <person name="Babiker E."/>
            <person name="Staton M."/>
        </authorList>
    </citation>
    <scope>NUCLEOTIDE SEQUENCE [LARGE SCALE GENOMIC DNA]</scope>
    <source>
        <tissue evidence="2">Leaf</tissue>
    </source>
</reference>
<feature type="region of interest" description="Disordered" evidence="1">
    <location>
        <begin position="831"/>
        <end position="850"/>
    </location>
</feature>
<keyword evidence="3" id="KW-1185">Reference proteome</keyword>
<dbReference type="PANTHER" id="PTHR35767:SF1">
    <property type="entry name" value="HAPLESS PROTEIN"/>
    <property type="match status" value="1"/>
</dbReference>
<feature type="compositionally biased region" description="Polar residues" evidence="1">
    <location>
        <begin position="960"/>
        <end position="971"/>
    </location>
</feature>
<feature type="compositionally biased region" description="Low complexity" evidence="1">
    <location>
        <begin position="937"/>
        <end position="949"/>
    </location>
</feature>
<feature type="region of interest" description="Disordered" evidence="1">
    <location>
        <begin position="899"/>
        <end position="971"/>
    </location>
</feature>
<feature type="region of interest" description="Disordered" evidence="1">
    <location>
        <begin position="622"/>
        <end position="659"/>
    </location>
</feature>
<feature type="compositionally biased region" description="Polar residues" evidence="1">
    <location>
        <begin position="166"/>
        <end position="177"/>
    </location>
</feature>
<sequence length="1460" mass="159873">MLSVENPPPDPPCPCEISQLKGSDERASDKLALPEVDLFNSGLDDTQLPKFSIRDYVFGARSKDIKKNWPFSQKNLQLCLKHGVKDVLPPFQSLDSVREGSFKGCVAETCLPDKENICNLDSFRNLNGEPSGWVPSSSDSAQPNLRIAADCIDINSSGSGGEKDFPSSTTSNSQSDIGSVHTHRLSSSAVETDTLLEASAELEAAGDLAPHKTENKTQPSAKKCRLIVKLRAVSDPSSTEDIASNCTTLSEAMASKTCPVCKTFSSSSNTTLNAHIDQCLSVESTSRWMEDSRQTRHRIKPRKTRLMVDICATAPRCTLEELDRRNGSSWATDLSLPTQNTEVCAHEKRQRLSPVHPEETGDEGAVYIDASGTKVRILSKLNVPSSVSKVGEDPRTSKPLRGSKGSKFFSTNKRKRHVNKYHNYLKVSIQSKKDCSPKAHNSEIHGTREENCGAEDHEEEEHRAHNFKAQEQIKPSDSGTLRQWVCSKRTGLSKKVNGKDGHQRPAYKLRTTQDLAIESDQSCLGDSYAEKNTRRSPNLMENVISSESKKKVENSLNESRGYDDGGQSPGRKRLGSSLFGARISDNVERFQEPLKQNANQLSKENTSVCDRIMLKRTNAIGNHVSPLSNKTSDILAGPVRSPDSSTSANPKPYRSKSLSSKAMKFSTLRKDVLSVHQSFLNKKYSALKKPWVLHSEAEIDEESPSEEDQHYDMMHGHIENQSGVEEINDSVCLDRRSVLEIRQERGAMGVSQGEDAMVLKRSQASWSHGHDVGENIDSSVRVSDDMTDKCDGLESARKLVQMHAADIVIESSKMCPDRNITTLNKSLGPKFNKLANPPENGSSSLQSMEEYKGPLCEDEESCRLTDPSLGDEQGMFCLDEVGNGIIGQNSFMGADMESKIGQGNSFPEVDPIPIPGPPGSFLPSPRDMGSEDFQGHSSLTTSLVQSSSQDQHDLVDGDSSDSPISATSTISNSTVARPDLKCSEQLLSVRAHSVQERIRSDFSGTSIWPLLENDVTVPEKDSVGAERILLDGGNLKVKVTSSIKGPLSFQDDDQPCCCSRKERTSQGVALNYQESQLLRRRTMASVMLPAIGKQTGCNMNTRPNNLNVSPEMISISNSPSSGSEKVVFPVMKASTDSIPINGSTDAALKIPSHSDCDSASPSASNPILRLMGKNLMVVNKDEVAPMQLGETQPVPLSNCPNPQFLNFSGVSHGNAQNPDYHYFHHMIPPGSFRYIQDPHNTVGQCSGTRLPNSFEGRCNPKTPQALEGMFPNKHMGGAFAASLGPHEYKGEYNLVTQQNRLTTRLGATSVYHMEKATKSPHPQYRNSSSMGSSIKEIIIIDDTPESEADSTTDDAKYTKCLRESQVPSADNLIPAPPNYNLRNLNPFSRYQSQDPSPLSESPTAHSNCFIVPPPRRTNTSPVKWGCTSESSGIIQRNPIMASSSSTGHLRSDLYYSPSLS</sequence>
<evidence type="ECO:0000256" key="1">
    <source>
        <dbReference type="SAM" id="MobiDB-lite"/>
    </source>
</evidence>
<dbReference type="EMBL" id="JARBHA010000019">
    <property type="protein sequence ID" value="KAJ9672573.1"/>
    <property type="molecule type" value="Genomic_DNA"/>
</dbReference>
<dbReference type="Proteomes" id="UP001168098">
    <property type="component" value="Unassembled WGS sequence"/>
</dbReference>
<feature type="region of interest" description="Disordered" evidence="1">
    <location>
        <begin position="158"/>
        <end position="188"/>
    </location>
</feature>
<accession>A0AA38YLC6</accession>
<feature type="compositionally biased region" description="Pro residues" evidence="1">
    <location>
        <begin position="910"/>
        <end position="920"/>
    </location>
</feature>
<feature type="region of interest" description="Disordered" evidence="1">
    <location>
        <begin position="435"/>
        <end position="482"/>
    </location>
</feature>
<evidence type="ECO:0000313" key="3">
    <source>
        <dbReference type="Proteomes" id="UP001168098"/>
    </source>
</evidence>
<proteinExistence type="predicted"/>
<dbReference type="Gene3D" id="3.30.160.60">
    <property type="entry name" value="Classic Zinc Finger"/>
    <property type="match status" value="1"/>
</dbReference>